<gene>
    <name evidence="1" type="ORF">FO059_01900</name>
</gene>
<dbReference type="KEGG" id="toy:FO059_01900"/>
<accession>A0A516WZT4</accession>
<dbReference type="InterPro" id="IPR019587">
    <property type="entry name" value="Polyketide_cyclase/dehydratase"/>
</dbReference>
<evidence type="ECO:0000313" key="1">
    <source>
        <dbReference type="EMBL" id="QDQ96325.1"/>
    </source>
</evidence>
<dbReference type="InterPro" id="IPR023393">
    <property type="entry name" value="START-like_dom_sf"/>
</dbReference>
<proteinExistence type="predicted"/>
<organism evidence="1 2">
    <name type="scientific">Tomitella fengzijianii</name>
    <dbReference type="NCBI Taxonomy" id="2597660"/>
    <lineage>
        <taxon>Bacteria</taxon>
        <taxon>Bacillati</taxon>
        <taxon>Actinomycetota</taxon>
        <taxon>Actinomycetes</taxon>
        <taxon>Mycobacteriales</taxon>
        <taxon>Tomitella</taxon>
    </lineage>
</organism>
<keyword evidence="2" id="KW-1185">Reference proteome</keyword>
<dbReference type="SUPFAM" id="SSF55961">
    <property type="entry name" value="Bet v1-like"/>
    <property type="match status" value="1"/>
</dbReference>
<dbReference type="Gene3D" id="3.30.530.20">
    <property type="match status" value="1"/>
</dbReference>
<evidence type="ECO:0000313" key="2">
    <source>
        <dbReference type="Proteomes" id="UP000317344"/>
    </source>
</evidence>
<reference evidence="1 2" key="2">
    <citation type="submission" date="2019-07" db="EMBL/GenBank/DDBJ databases">
        <authorList>
            <person name="Huang Y."/>
        </authorList>
    </citation>
    <scope>NUCLEOTIDE SEQUENCE [LARGE SCALE GENOMIC DNA]</scope>
    <source>
        <strain evidence="1 2">HY188</strain>
    </source>
</reference>
<dbReference type="CDD" id="cd07812">
    <property type="entry name" value="SRPBCC"/>
    <property type="match status" value="1"/>
</dbReference>
<sequence>MPGARGVTVGRISIKAVAAAPLAVGFAFVDDYRTVPQWMFGVTGFTPVGEQERGLGAEYAVTMVLGPKTLRSKVRVTEWEQDELITLESYEGVRNTSSWRFTRVDDEHAELSVEFTYDFGGGLAGKALGRIVEPFVQAAVAQTEKDLRRLVEQRYFAVQED</sequence>
<dbReference type="OrthoDB" id="4560923at2"/>
<protein>
    <submittedName>
        <fullName evidence="1">SRPBCC family protein</fullName>
    </submittedName>
</protein>
<dbReference type="AlphaFoldDB" id="A0A516WZT4"/>
<dbReference type="Proteomes" id="UP000317344">
    <property type="component" value="Chromosome"/>
</dbReference>
<reference evidence="1 2" key="1">
    <citation type="submission" date="2019-07" db="EMBL/GenBank/DDBJ databases">
        <title>Tomitella cavernea sp. nov., an actinomycete isolated from soil.</title>
        <authorList>
            <person name="Cheng J."/>
        </authorList>
    </citation>
    <scope>NUCLEOTIDE SEQUENCE [LARGE SCALE GENOMIC DNA]</scope>
    <source>
        <strain evidence="1 2">HY188</strain>
    </source>
</reference>
<name>A0A516WZT4_9ACTN</name>
<dbReference type="EMBL" id="CP041765">
    <property type="protein sequence ID" value="QDQ96325.1"/>
    <property type="molecule type" value="Genomic_DNA"/>
</dbReference>
<dbReference type="Pfam" id="PF10604">
    <property type="entry name" value="Polyketide_cyc2"/>
    <property type="match status" value="1"/>
</dbReference>